<reference evidence="1" key="1">
    <citation type="submission" date="2019-09" db="EMBL/GenBank/DDBJ databases">
        <authorList>
            <person name="Rodrigo-Torres L."/>
            <person name="Arahal R. D."/>
            <person name="Lucena T."/>
        </authorList>
    </citation>
    <scope>NUCLEOTIDE SEQUENCE</scope>
    <source>
        <strain evidence="1">ISS653</strain>
    </source>
</reference>
<keyword evidence="2" id="KW-1185">Reference proteome</keyword>
<evidence type="ECO:0000313" key="2">
    <source>
        <dbReference type="Proteomes" id="UP000356253"/>
    </source>
</evidence>
<evidence type="ECO:0000313" key="1">
    <source>
        <dbReference type="EMBL" id="VVV02349.1"/>
    </source>
</evidence>
<comment type="caution">
    <text evidence="1">The sequence shown here is derived from an EMBL/GenBank/DDBJ whole genome shotgun (WGS) entry which is preliminary data.</text>
</comment>
<protein>
    <submittedName>
        <fullName evidence="1">Uncharacterized protein</fullName>
    </submittedName>
</protein>
<gene>
    <name evidence="1" type="ORF">FVB9532_03648</name>
</gene>
<dbReference type="EMBL" id="CABVMM010000018">
    <property type="protein sequence ID" value="VVV02349.1"/>
    <property type="molecule type" value="Genomic_DNA"/>
</dbReference>
<accession>A0AC61YDA1</accession>
<sequence length="112" mass="12868">MKLYTHCSGCGEEIKIKSSATDRGKLQMKYGDEMQVNCQHCEKLEKKPLHKIRAEVNSFHLFIAFGASTLLSIVIWLAFGLIGTVLFIIPFVFWLQQMNAARSFNSYSIRRH</sequence>
<dbReference type="Proteomes" id="UP000356253">
    <property type="component" value="Unassembled WGS sequence"/>
</dbReference>
<name>A0AC61YDA1_9FLAO</name>
<organism evidence="1 2">
    <name type="scientific">Mesonia oceanica</name>
    <dbReference type="NCBI Taxonomy" id="2687242"/>
    <lineage>
        <taxon>Bacteria</taxon>
        <taxon>Pseudomonadati</taxon>
        <taxon>Bacteroidota</taxon>
        <taxon>Flavobacteriia</taxon>
        <taxon>Flavobacteriales</taxon>
        <taxon>Flavobacteriaceae</taxon>
        <taxon>Mesonia</taxon>
    </lineage>
</organism>
<proteinExistence type="predicted"/>